<sequence length="74" mass="7532">MPDGGGGKENLCSVSSPSVTFGDTSPGGAGLEACDRGVFAVERGGRGCSPFPADDGIVRRCRRRPPPPYSPPLG</sequence>
<feature type="region of interest" description="Disordered" evidence="1">
    <location>
        <begin position="45"/>
        <end position="74"/>
    </location>
</feature>
<dbReference type="EMBL" id="CABVLI010000032">
    <property type="protein sequence ID" value="VVT06371.1"/>
    <property type="molecule type" value="Genomic_DNA"/>
</dbReference>
<evidence type="ECO:0000313" key="3">
    <source>
        <dbReference type="Proteomes" id="UP000326857"/>
    </source>
</evidence>
<evidence type="ECO:0000256" key="1">
    <source>
        <dbReference type="SAM" id="MobiDB-lite"/>
    </source>
</evidence>
<proteinExistence type="predicted"/>
<protein>
    <submittedName>
        <fullName evidence="2">Uncharacterized protein</fullName>
    </submittedName>
</protein>
<gene>
    <name evidence="2" type="ORF">SPHINGO391_380061</name>
</gene>
<feature type="compositionally biased region" description="Polar residues" evidence="1">
    <location>
        <begin position="12"/>
        <end position="23"/>
    </location>
</feature>
<dbReference type="Proteomes" id="UP000326857">
    <property type="component" value="Unassembled WGS sequence"/>
</dbReference>
<name>A0A5E7YM19_9SPHN</name>
<feature type="region of interest" description="Disordered" evidence="1">
    <location>
        <begin position="1"/>
        <end position="27"/>
    </location>
</feature>
<accession>A0A5E7YM19</accession>
<reference evidence="2 3" key="1">
    <citation type="submission" date="2019-09" db="EMBL/GenBank/DDBJ databases">
        <authorList>
            <person name="Dittami M. S."/>
        </authorList>
    </citation>
    <scope>NUCLEOTIDE SEQUENCE [LARGE SCALE GENOMIC DNA]</scope>
    <source>
        <strain evidence="2">SPHINGO391</strain>
    </source>
</reference>
<organism evidence="2 3">
    <name type="scientific">Sphingomonas aurantiaca</name>
    <dbReference type="NCBI Taxonomy" id="185949"/>
    <lineage>
        <taxon>Bacteria</taxon>
        <taxon>Pseudomonadati</taxon>
        <taxon>Pseudomonadota</taxon>
        <taxon>Alphaproteobacteria</taxon>
        <taxon>Sphingomonadales</taxon>
        <taxon>Sphingomonadaceae</taxon>
        <taxon>Sphingomonas</taxon>
    </lineage>
</organism>
<dbReference type="AlphaFoldDB" id="A0A5E7YM19"/>
<evidence type="ECO:0000313" key="2">
    <source>
        <dbReference type="EMBL" id="VVT06371.1"/>
    </source>
</evidence>